<dbReference type="FunFam" id="4.10.80.40:FF:000001">
    <property type="entry name" value="Succinate dehydrogenase flavoprotein subunit"/>
    <property type="match status" value="1"/>
</dbReference>
<feature type="binding site" evidence="18">
    <location>
        <position position="245"/>
    </location>
    <ligand>
        <name>substrate</name>
    </ligand>
</feature>
<comment type="subcellular location">
    <subcellularLocation>
        <location evidence="2 21">Cell inner membrane</location>
        <topology evidence="2 21">Peripheral membrane protein</topology>
        <orientation evidence="2 21">Cytoplasmic side</orientation>
    </subcellularLocation>
</comment>
<evidence type="ECO:0000256" key="19">
    <source>
        <dbReference type="PIRSR" id="PIRSR611281-3"/>
    </source>
</evidence>
<dbReference type="GO" id="GO:0050660">
    <property type="term" value="F:flavin adenine dinucleotide binding"/>
    <property type="evidence" value="ECO:0007669"/>
    <property type="project" value="UniProtKB-UniRule"/>
</dbReference>
<accession>A0A1M7IDB9</accession>
<dbReference type="SUPFAM" id="SSF46977">
    <property type="entry name" value="Succinate dehydrogenase/fumarate reductase flavoprotein C-terminal domain"/>
    <property type="match status" value="1"/>
</dbReference>
<dbReference type="FunFam" id="1.20.58.100:FF:000001">
    <property type="entry name" value="Succinate dehydrogenase flavoprotein subunit (SdhA)"/>
    <property type="match status" value="1"/>
</dbReference>
<dbReference type="AlphaFoldDB" id="A0A1M7IDB9"/>
<comment type="cofactor">
    <cofactor evidence="19">
        <name>FAD</name>
        <dbReference type="ChEBI" id="CHEBI:57692"/>
    </cofactor>
    <text evidence="19">Flavinylated by SdhE, about 5% flavinylation occurs in the absence of SdhE.</text>
</comment>
<dbReference type="InterPro" id="IPR011281">
    <property type="entry name" value="Succ_DH_flav_su_fwd"/>
</dbReference>
<evidence type="ECO:0000256" key="11">
    <source>
        <dbReference type="ARBA" id="ARBA00022827"/>
    </source>
</evidence>
<evidence type="ECO:0000256" key="6">
    <source>
        <dbReference type="ARBA" id="ARBA00019965"/>
    </source>
</evidence>
<keyword evidence="25" id="KW-1185">Reference proteome</keyword>
<dbReference type="EMBL" id="LT670847">
    <property type="protein sequence ID" value="SHM38588.1"/>
    <property type="molecule type" value="Genomic_DNA"/>
</dbReference>
<feature type="binding site" evidence="18">
    <location>
        <position position="401"/>
    </location>
    <ligand>
        <name>substrate</name>
    </ligand>
</feature>
<dbReference type="InterPro" id="IPR027477">
    <property type="entry name" value="Succ_DH/fumarate_Rdtase_cat_sf"/>
</dbReference>
<dbReference type="InterPro" id="IPR003952">
    <property type="entry name" value="FRD_SDH_FAD_BS"/>
</dbReference>
<evidence type="ECO:0000256" key="7">
    <source>
        <dbReference type="ARBA" id="ARBA00022448"/>
    </source>
</evidence>
<evidence type="ECO:0000256" key="14">
    <source>
        <dbReference type="ARBA" id="ARBA00023136"/>
    </source>
</evidence>
<evidence type="ECO:0000256" key="17">
    <source>
        <dbReference type="PIRSR" id="PIRSR000171-1"/>
    </source>
</evidence>
<evidence type="ECO:0000256" key="20">
    <source>
        <dbReference type="PIRSR" id="PIRSR611281-4"/>
    </source>
</evidence>
<evidence type="ECO:0000313" key="24">
    <source>
        <dbReference type="EMBL" id="SHM38588.1"/>
    </source>
</evidence>
<keyword evidence="9 21" id="KW-0997">Cell inner membrane</keyword>
<evidence type="ECO:0000256" key="13">
    <source>
        <dbReference type="ARBA" id="ARBA00023002"/>
    </source>
</evidence>
<dbReference type="InterPro" id="IPR015939">
    <property type="entry name" value="Fum_Rdtase/Succ_DH_flav-like_C"/>
</dbReference>
<dbReference type="Gene3D" id="3.50.50.60">
    <property type="entry name" value="FAD/NAD(P)-binding domain"/>
    <property type="match status" value="1"/>
</dbReference>
<dbReference type="FunFam" id="3.90.700.10:FF:000001">
    <property type="entry name" value="Mitochondrial succinate dehydrogenase flavoprotein subunit"/>
    <property type="match status" value="1"/>
</dbReference>
<keyword evidence="12 21" id="KW-0249">Electron transport</keyword>
<evidence type="ECO:0000256" key="8">
    <source>
        <dbReference type="ARBA" id="ARBA00022475"/>
    </source>
</evidence>
<evidence type="ECO:0000256" key="3">
    <source>
        <dbReference type="ARBA" id="ARBA00004894"/>
    </source>
</evidence>
<dbReference type="UniPathway" id="UPA00223">
    <property type="reaction ID" value="UER01005"/>
</dbReference>
<evidence type="ECO:0000256" key="21">
    <source>
        <dbReference type="RuleBase" id="RU362051"/>
    </source>
</evidence>
<feature type="binding site" evidence="19">
    <location>
        <position position="224"/>
    </location>
    <ligand>
        <name>FAD</name>
        <dbReference type="ChEBI" id="CHEBI:57692"/>
    </ligand>
</feature>
<dbReference type="InterPro" id="IPR014006">
    <property type="entry name" value="Succ_Dhase_FrdA_Gneg"/>
</dbReference>
<dbReference type="InterPro" id="IPR037099">
    <property type="entry name" value="Fum_R/Succ_DH_flav-like_C_sf"/>
</dbReference>
<keyword evidence="14 21" id="KW-0472">Membrane</keyword>
<dbReference type="GO" id="GO:0009055">
    <property type="term" value="F:electron transfer activity"/>
    <property type="evidence" value="ECO:0007669"/>
    <property type="project" value="TreeGrafter"/>
</dbReference>
<keyword evidence="11 19" id="KW-0274">FAD</keyword>
<feature type="domain" description="FAD-dependent oxidoreductase 2 FAD-binding" evidence="22">
    <location>
        <begin position="10"/>
        <end position="407"/>
    </location>
</feature>
<proteinExistence type="inferred from homology"/>
<dbReference type="PANTHER" id="PTHR11632:SF51">
    <property type="entry name" value="SUCCINATE DEHYDROGENASE [UBIQUINONE] FLAVOPROTEIN SUBUNIT, MITOCHONDRIAL"/>
    <property type="match status" value="1"/>
</dbReference>
<comment type="catalytic activity">
    <reaction evidence="15 21">
        <text>a quinone + succinate = fumarate + a quinol</text>
        <dbReference type="Rhea" id="RHEA:40523"/>
        <dbReference type="ChEBI" id="CHEBI:24646"/>
        <dbReference type="ChEBI" id="CHEBI:29806"/>
        <dbReference type="ChEBI" id="CHEBI:30031"/>
        <dbReference type="ChEBI" id="CHEBI:132124"/>
        <dbReference type="EC" id="1.3.5.1"/>
    </reaction>
</comment>
<dbReference type="Gene3D" id="1.20.58.100">
    <property type="entry name" value="Fumarate reductase/succinate dehydrogenase flavoprotein-like, C-terminal domain"/>
    <property type="match status" value="1"/>
</dbReference>
<dbReference type="PIRSF" id="PIRSF000171">
    <property type="entry name" value="SDHA_APRA_LASPO"/>
    <property type="match status" value="1"/>
</dbReference>
<evidence type="ECO:0000259" key="23">
    <source>
        <dbReference type="Pfam" id="PF02910"/>
    </source>
</evidence>
<evidence type="ECO:0000256" key="5">
    <source>
        <dbReference type="ARBA" id="ARBA00012792"/>
    </source>
</evidence>
<dbReference type="SUPFAM" id="SSF56425">
    <property type="entry name" value="Succinate dehydrogenase/fumarate reductase flavoprotein, catalytic domain"/>
    <property type="match status" value="1"/>
</dbReference>
<dbReference type="Proteomes" id="UP000190911">
    <property type="component" value="Chromosome I"/>
</dbReference>
<gene>
    <name evidence="24" type="ORF">SAMN05878437_2690</name>
</gene>
<dbReference type="InterPro" id="IPR030664">
    <property type="entry name" value="SdhA/FrdA/AprA"/>
</dbReference>
<feature type="binding site" evidence="19">
    <location>
        <begin position="406"/>
        <end position="407"/>
    </location>
    <ligand>
        <name>FAD</name>
        <dbReference type="ChEBI" id="CHEBI:57692"/>
    </ligand>
</feature>
<dbReference type="GO" id="GO:0005886">
    <property type="term" value="C:plasma membrane"/>
    <property type="evidence" value="ECO:0007669"/>
    <property type="project" value="UniProtKB-SubCell"/>
</dbReference>
<evidence type="ECO:0000256" key="16">
    <source>
        <dbReference type="NCBIfam" id="TIGR01816"/>
    </source>
</evidence>
<dbReference type="EC" id="1.3.5.1" evidence="5 21"/>
<dbReference type="OrthoDB" id="9806724at2"/>
<evidence type="ECO:0000256" key="4">
    <source>
        <dbReference type="ARBA" id="ARBA00008040"/>
    </source>
</evidence>
<dbReference type="RefSeq" id="WP_079554394.1">
    <property type="nucleotide sequence ID" value="NZ_LT670847.1"/>
</dbReference>
<name>A0A1M7IDB9_9GAMM</name>
<evidence type="ECO:0000313" key="25">
    <source>
        <dbReference type="Proteomes" id="UP000190911"/>
    </source>
</evidence>
<evidence type="ECO:0000259" key="22">
    <source>
        <dbReference type="Pfam" id="PF00890"/>
    </source>
</evidence>
<feature type="binding site" evidence="19">
    <location>
        <position position="390"/>
    </location>
    <ligand>
        <name>FAD</name>
        <dbReference type="ChEBI" id="CHEBI:57692"/>
    </ligand>
</feature>
<comment type="function">
    <text evidence="1">Two distinct, membrane-bound, FAD-containing enzymes are responsible for the catalysis of fumarate and succinate interconversion; the fumarate reductase is used in anaerobic growth, and the succinate dehydrogenase is used in aerobic growth.</text>
</comment>
<dbReference type="SUPFAM" id="SSF51905">
    <property type="entry name" value="FAD/NAD(P)-binding domain"/>
    <property type="match status" value="1"/>
</dbReference>
<keyword evidence="13 21" id="KW-0560">Oxidoreductase</keyword>
<feature type="active site" description="Proton acceptor" evidence="17">
    <location>
        <position position="289"/>
    </location>
</feature>
<evidence type="ECO:0000256" key="1">
    <source>
        <dbReference type="ARBA" id="ARBA00002054"/>
    </source>
</evidence>
<organism evidence="24 25">
    <name type="scientific">Vreelandella subglaciescola</name>
    <dbReference type="NCBI Taxonomy" id="29571"/>
    <lineage>
        <taxon>Bacteria</taxon>
        <taxon>Pseudomonadati</taxon>
        <taxon>Pseudomonadota</taxon>
        <taxon>Gammaproteobacteria</taxon>
        <taxon>Oceanospirillales</taxon>
        <taxon>Halomonadaceae</taxon>
        <taxon>Vreelandella</taxon>
    </lineage>
</organism>
<evidence type="ECO:0000256" key="2">
    <source>
        <dbReference type="ARBA" id="ARBA00004515"/>
    </source>
</evidence>
<evidence type="ECO:0000256" key="10">
    <source>
        <dbReference type="ARBA" id="ARBA00022630"/>
    </source>
</evidence>
<dbReference type="GO" id="GO:0009061">
    <property type="term" value="P:anaerobic respiration"/>
    <property type="evidence" value="ECO:0007669"/>
    <property type="project" value="TreeGrafter"/>
</dbReference>
<dbReference type="PRINTS" id="PR00411">
    <property type="entry name" value="PNDRDTASEI"/>
</dbReference>
<evidence type="ECO:0000256" key="18">
    <source>
        <dbReference type="PIRSR" id="PIRSR611281-2"/>
    </source>
</evidence>
<keyword evidence="21" id="KW-0816">Tricarboxylic acid cycle</keyword>
<feature type="binding site" evidence="18">
    <location>
        <position position="356"/>
    </location>
    <ligand>
        <name>substrate</name>
    </ligand>
</feature>
<feature type="binding site" evidence="18">
    <location>
        <position position="257"/>
    </location>
    <ligand>
        <name>substrate</name>
    </ligand>
</feature>
<reference evidence="24 25" key="1">
    <citation type="submission" date="2016-11" db="EMBL/GenBank/DDBJ databases">
        <authorList>
            <person name="Jaros S."/>
            <person name="Januszkiewicz K."/>
            <person name="Wedrychowicz H."/>
        </authorList>
    </citation>
    <scope>NUCLEOTIDE SEQUENCE [LARGE SCALE GENOMIC DNA]</scope>
    <source>
        <strain evidence="24 25">ACAM 12</strain>
    </source>
</reference>
<sequence>MSNLRSLTFDAIIIGGGGSGLRAALELAKSGKQTAVLSKVFPTRSHTVSAQGGITCAIGAADPDDDWRWHMYDTVKGSDYIADQDAAEYLCSEGPKAVFELEHMGLPFSRFDNGRIYQRPFGGQSKNFGEGGQAARTCAAADRTGHALLHTLYQNNLKNNTTFLNEWYAVDLVKNASGDVVGCIAMCIETGEVVHVKSKATVLATGGAGRIYASTTNALINTGDGVGMALRAGFPMQDMEMWQFHPTGIYGAGTLVTEGCRGEGGYLINKDGERFMERYAPNAKDLASRDVVSRSIVMELLDGRGAGENGDHVFLKLDHLGEEVLNKRLPGICELAKTFAHVDPITEPIPVVPTCHYMMGGIPTNIHGQAIMQDDKGKDQIVNGLFACGEAACVSVHGANRLGGNSLLDLVVFGRSAGQFIESALNEGIDYLDATDADIQSAMTRLERWNGSEDGESVPELKRALQDIMQNDFGVFREEQKMQEGVKRLAELRERINNAYLPDKSNAFNTARVEALELDNLMEVAEATAISALERKESRGAHSRYDYPDRDDVNWLKHSIYFPIEKRLGKRDVNFKPKTVDTFEPKIRTY</sequence>
<keyword evidence="10 19" id="KW-0285">Flavoprotein</keyword>
<keyword evidence="7 21" id="KW-0813">Transport</keyword>
<keyword evidence="8" id="KW-1003">Cell membrane</keyword>
<comment type="similarity">
    <text evidence="4 21">Belongs to the FAD-dependent oxidoreductase 2 family. FRD/SDH subfamily.</text>
</comment>
<comment type="pathway">
    <text evidence="3 21">Carbohydrate metabolism; tricarboxylic acid cycle; fumarate from succinate (bacterial route): step 1/1.</text>
</comment>
<dbReference type="STRING" id="29571.SAMN05878437_2690"/>
<dbReference type="Pfam" id="PF02910">
    <property type="entry name" value="Succ_DH_flav_C"/>
    <property type="match status" value="1"/>
</dbReference>
<dbReference type="GO" id="GO:0022900">
    <property type="term" value="P:electron transport chain"/>
    <property type="evidence" value="ECO:0007669"/>
    <property type="project" value="UniProtKB-UniRule"/>
</dbReference>
<dbReference type="Gene3D" id="4.10.80.40">
    <property type="entry name" value="succinate dehydrogenase protein domain"/>
    <property type="match status" value="1"/>
</dbReference>
<dbReference type="NCBIfam" id="TIGR01816">
    <property type="entry name" value="sdhA_forward"/>
    <property type="match status" value="1"/>
</dbReference>
<dbReference type="InterPro" id="IPR036188">
    <property type="entry name" value="FAD/NAD-bd_sf"/>
</dbReference>
<dbReference type="Pfam" id="PF00890">
    <property type="entry name" value="FAD_binding_2"/>
    <property type="match status" value="1"/>
</dbReference>
<feature type="binding site" evidence="19">
    <location>
        <begin position="15"/>
        <end position="20"/>
    </location>
    <ligand>
        <name>FAD</name>
        <dbReference type="ChEBI" id="CHEBI:57692"/>
    </ligand>
</feature>
<feature type="modified residue" description="Tele-8alpha-FAD histidine" evidence="20">
    <location>
        <position position="46"/>
    </location>
</feature>
<feature type="domain" description="Fumarate reductase/succinate dehydrogenase flavoprotein-like C-terminal" evidence="23">
    <location>
        <begin position="463"/>
        <end position="590"/>
    </location>
</feature>
<evidence type="ECO:0000256" key="9">
    <source>
        <dbReference type="ARBA" id="ARBA00022519"/>
    </source>
</evidence>
<feature type="binding site" evidence="19">
    <location>
        <begin position="38"/>
        <end position="53"/>
    </location>
    <ligand>
        <name>FAD</name>
        <dbReference type="ChEBI" id="CHEBI:57692"/>
    </ligand>
</feature>
<dbReference type="PANTHER" id="PTHR11632">
    <property type="entry name" value="SUCCINATE DEHYDROGENASE 2 FLAVOPROTEIN SUBUNIT"/>
    <property type="match status" value="1"/>
</dbReference>
<dbReference type="GO" id="GO:0006099">
    <property type="term" value="P:tricarboxylic acid cycle"/>
    <property type="evidence" value="ECO:0007669"/>
    <property type="project" value="UniProtKB-UniRule"/>
</dbReference>
<evidence type="ECO:0000256" key="12">
    <source>
        <dbReference type="ARBA" id="ARBA00022982"/>
    </source>
</evidence>
<protein>
    <recommendedName>
        <fullName evidence="6 16">Succinate dehydrogenase flavoprotein subunit</fullName>
        <ecNumber evidence="5 21">1.3.5.1</ecNumber>
    </recommendedName>
</protein>
<dbReference type="InParanoid" id="A0A1M7IDB9"/>
<evidence type="ECO:0000256" key="15">
    <source>
        <dbReference type="ARBA" id="ARBA00049220"/>
    </source>
</evidence>
<dbReference type="PROSITE" id="PS00504">
    <property type="entry name" value="FRD_SDH_FAD_BINDING"/>
    <property type="match status" value="1"/>
</dbReference>
<dbReference type="InterPro" id="IPR003953">
    <property type="entry name" value="FAD-dep_OxRdtase_2_FAD-bd"/>
</dbReference>
<dbReference type="GO" id="GO:0008177">
    <property type="term" value="F:succinate dehydrogenase (quinone) activity"/>
    <property type="evidence" value="ECO:0007669"/>
    <property type="project" value="UniProtKB-EC"/>
</dbReference>
<dbReference type="NCBIfam" id="TIGR01812">
    <property type="entry name" value="sdhA_frdA_Gneg"/>
    <property type="match status" value="1"/>
</dbReference>
<dbReference type="Gene3D" id="3.90.700.10">
    <property type="entry name" value="Succinate dehydrogenase/fumarate reductase flavoprotein, catalytic domain"/>
    <property type="match status" value="1"/>
</dbReference>
<dbReference type="FunCoup" id="A0A1M7IDB9">
    <property type="interactions" value="521"/>
</dbReference>